<feature type="transmembrane region" description="Helical" evidence="1">
    <location>
        <begin position="20"/>
        <end position="38"/>
    </location>
</feature>
<evidence type="ECO:0000313" key="3">
    <source>
        <dbReference type="Proteomes" id="UP000055048"/>
    </source>
</evidence>
<dbReference type="EMBL" id="JYDJ01000175">
    <property type="protein sequence ID" value="KRX41299.1"/>
    <property type="molecule type" value="Genomic_DNA"/>
</dbReference>
<dbReference type="Proteomes" id="UP000055048">
    <property type="component" value="Unassembled WGS sequence"/>
</dbReference>
<evidence type="ECO:0000313" key="2">
    <source>
        <dbReference type="EMBL" id="KRX41299.1"/>
    </source>
</evidence>
<keyword evidence="3" id="KW-1185">Reference proteome</keyword>
<keyword evidence="1" id="KW-0472">Membrane</keyword>
<name>A0A0V0TS24_9BILA</name>
<accession>A0A0V0TS24</accession>
<dbReference type="AlphaFoldDB" id="A0A0V0TS24"/>
<keyword evidence="1" id="KW-0812">Transmembrane</keyword>
<reference evidence="2 3" key="1">
    <citation type="submission" date="2015-01" db="EMBL/GenBank/DDBJ databases">
        <title>Evolution of Trichinella species and genotypes.</title>
        <authorList>
            <person name="Korhonen P.K."/>
            <person name="Edoardo P."/>
            <person name="Giuseppe L.R."/>
            <person name="Gasser R.B."/>
        </authorList>
    </citation>
    <scope>NUCLEOTIDE SEQUENCE [LARGE SCALE GENOMIC DNA]</scope>
    <source>
        <strain evidence="2">ISS417</strain>
    </source>
</reference>
<comment type="caution">
    <text evidence="2">The sequence shown here is derived from an EMBL/GenBank/DDBJ whole genome shotgun (WGS) entry which is preliminary data.</text>
</comment>
<gene>
    <name evidence="2" type="ORF">T05_13324</name>
</gene>
<evidence type="ECO:0008006" key="4">
    <source>
        <dbReference type="Google" id="ProtNLM"/>
    </source>
</evidence>
<keyword evidence="1" id="KW-1133">Transmembrane helix</keyword>
<sequence length="191" mass="20221">MANLLLEQSNFAILPLRRCHVFFVAVVVGVVAAAFFAVQNVTRTSTLPPLAHPGTKKRSFIPIVISGEEVLAVSLAGSSCSSGSSGYGAVVSHQVTESLGIFDFLLCLTAGCGRLSLYCLFSWSTAAVESTNFGETDRERSFSTPSPVCKFLSVASDRGLPTLNRLTTDFPGTSCSSIVGNLCSCCMHILQ</sequence>
<organism evidence="2 3">
    <name type="scientific">Trichinella murrelli</name>
    <dbReference type="NCBI Taxonomy" id="144512"/>
    <lineage>
        <taxon>Eukaryota</taxon>
        <taxon>Metazoa</taxon>
        <taxon>Ecdysozoa</taxon>
        <taxon>Nematoda</taxon>
        <taxon>Enoplea</taxon>
        <taxon>Dorylaimia</taxon>
        <taxon>Trichinellida</taxon>
        <taxon>Trichinellidae</taxon>
        <taxon>Trichinella</taxon>
    </lineage>
</organism>
<evidence type="ECO:0000256" key="1">
    <source>
        <dbReference type="SAM" id="Phobius"/>
    </source>
</evidence>
<proteinExistence type="predicted"/>
<protein>
    <recommendedName>
        <fullName evidence="4">Transmembrane protein</fullName>
    </recommendedName>
</protein>